<gene>
    <name evidence="2" type="ORF">NEF87_001854</name>
</gene>
<reference evidence="2" key="1">
    <citation type="submission" date="2022-09" db="EMBL/GenBank/DDBJ databases">
        <title>Actin cytoskeleton and complex cell architecture in an #Asgard archaeon.</title>
        <authorList>
            <person name="Ponce Toledo R.I."/>
            <person name="Schleper C."/>
            <person name="Rodrigues Oliveira T."/>
            <person name="Wollweber F."/>
            <person name="Xu J."/>
            <person name="Rittmann S."/>
            <person name="Klingl A."/>
            <person name="Pilhofer M."/>
        </authorList>
    </citation>
    <scope>NUCLEOTIDE SEQUENCE</scope>
    <source>
        <strain evidence="2">B-35</strain>
    </source>
</reference>
<accession>A0ABY6HSX1</accession>
<keyword evidence="1" id="KW-0812">Transmembrane</keyword>
<evidence type="ECO:0008006" key="4">
    <source>
        <dbReference type="Google" id="ProtNLM"/>
    </source>
</evidence>
<proteinExistence type="predicted"/>
<keyword evidence="1" id="KW-0472">Membrane</keyword>
<feature type="transmembrane region" description="Helical" evidence="1">
    <location>
        <begin position="20"/>
        <end position="40"/>
    </location>
</feature>
<protein>
    <recommendedName>
        <fullName evidence="4">Ig-like domain-containing protein</fullName>
    </recommendedName>
</protein>
<evidence type="ECO:0000313" key="3">
    <source>
        <dbReference type="Proteomes" id="UP001208689"/>
    </source>
</evidence>
<dbReference type="EMBL" id="CP104013">
    <property type="protein sequence ID" value="UYP45569.1"/>
    <property type="molecule type" value="Genomic_DNA"/>
</dbReference>
<dbReference type="Proteomes" id="UP001208689">
    <property type="component" value="Chromosome"/>
</dbReference>
<evidence type="ECO:0000256" key="1">
    <source>
        <dbReference type="SAM" id="Phobius"/>
    </source>
</evidence>
<evidence type="ECO:0000313" key="2">
    <source>
        <dbReference type="EMBL" id="UYP45569.1"/>
    </source>
</evidence>
<name>A0ABY6HSX1_9ARCH</name>
<sequence>MVQKNNKFEWYFLTTRKSILCIGLMLIITNLSTFSIIYFGNNLHIKDDINSEDEIQSPGEMFFFNTSSEIYWNSSEQDLTFSHRYNQNTRNYSNQFNTIAKLFYRKIVLSNDSIIYTCSLMSSMQSGGVSSGTTTRNYNFSDNYIHIKDGIVDISLFPSIWHTDFASSNPNYTIPINQTNEIVHGFFVGYFNNSANLTIDDLLLENMVYFIDENVAKIEFSSDKNGIFTSIEIFQTDSDQNPNIIKDASTWISL</sequence>
<keyword evidence="3" id="KW-1185">Reference proteome</keyword>
<organism evidence="2 3">
    <name type="scientific">Candidatus Lokiarchaeum ossiferum</name>
    <dbReference type="NCBI Taxonomy" id="2951803"/>
    <lineage>
        <taxon>Archaea</taxon>
        <taxon>Promethearchaeati</taxon>
        <taxon>Promethearchaeota</taxon>
        <taxon>Promethearchaeia</taxon>
        <taxon>Promethearchaeales</taxon>
        <taxon>Promethearchaeaceae</taxon>
        <taxon>Candidatus Lokiarchaeum</taxon>
    </lineage>
</organism>
<keyword evidence="1" id="KW-1133">Transmembrane helix</keyword>